<evidence type="ECO:0000313" key="2">
    <source>
        <dbReference type="Proteomes" id="UP000092950"/>
    </source>
</evidence>
<dbReference type="Proteomes" id="UP000092950">
    <property type="component" value="Chromosome"/>
</dbReference>
<gene>
    <name evidence="1" type="ORF">BBN53_02925</name>
</gene>
<sequence>MARRVPLYLWMPGAPLLIPLRLPRMLSEARAGICLCLHQGYLMQDSIHLSLILGAARCATGNPMPAALSLAKQGTRS</sequence>
<proteinExistence type="predicted"/>
<protein>
    <submittedName>
        <fullName evidence="1">Uncharacterized protein</fullName>
    </submittedName>
</protein>
<dbReference type="EMBL" id="CP016440">
    <property type="protein sequence ID" value="ANY14939.1"/>
    <property type="molecule type" value="Genomic_DNA"/>
</dbReference>
<accession>A0ABM6DF57</accession>
<organism evidence="1 2">
    <name type="scientific">Bordetella pseudohinzii</name>
    <dbReference type="NCBI Taxonomy" id="1331258"/>
    <lineage>
        <taxon>Bacteria</taxon>
        <taxon>Pseudomonadati</taxon>
        <taxon>Pseudomonadota</taxon>
        <taxon>Betaproteobacteria</taxon>
        <taxon>Burkholderiales</taxon>
        <taxon>Alcaligenaceae</taxon>
        <taxon>Bordetella</taxon>
    </lineage>
</organism>
<keyword evidence="2" id="KW-1185">Reference proteome</keyword>
<name>A0ABM6DF57_9BORD</name>
<reference evidence="1 2" key="1">
    <citation type="submission" date="2016-07" db="EMBL/GenBank/DDBJ databases">
        <title>Complete genome sequences of Bordetella pseudohinzii.</title>
        <authorList>
            <person name="Spilker T."/>
            <person name="Darrah R."/>
            <person name="LiPuma J.J."/>
        </authorList>
    </citation>
    <scope>NUCLEOTIDE SEQUENCE [LARGE SCALE GENOMIC DNA]</scope>
    <source>
        <strain evidence="1 2">HI4681</strain>
    </source>
</reference>
<evidence type="ECO:0000313" key="1">
    <source>
        <dbReference type="EMBL" id="ANY14939.1"/>
    </source>
</evidence>